<reference evidence="1 2" key="1">
    <citation type="submission" date="2024-06" db="EMBL/GenBank/DDBJ databases">
        <title>The Natural Products Discovery Center: Release of the First 8490 Sequenced Strains for Exploring Actinobacteria Biosynthetic Diversity.</title>
        <authorList>
            <person name="Kalkreuter E."/>
            <person name="Kautsar S.A."/>
            <person name="Yang D."/>
            <person name="Bader C.D."/>
            <person name="Teijaro C.N."/>
            <person name="Fluegel L."/>
            <person name="Davis C.M."/>
            <person name="Simpson J.R."/>
            <person name="Lauterbach L."/>
            <person name="Steele A.D."/>
            <person name="Gui C."/>
            <person name="Meng S."/>
            <person name="Li G."/>
            <person name="Viehrig K."/>
            <person name="Ye F."/>
            <person name="Su P."/>
            <person name="Kiefer A.F."/>
            <person name="Nichols A."/>
            <person name="Cepeda A.J."/>
            <person name="Yan W."/>
            <person name="Fan B."/>
            <person name="Jiang Y."/>
            <person name="Adhikari A."/>
            <person name="Zheng C.-J."/>
            <person name="Schuster L."/>
            <person name="Cowan T.M."/>
            <person name="Smanski M.J."/>
            <person name="Chevrette M.G."/>
            <person name="De Carvalho L.P.S."/>
            <person name="Shen B."/>
        </authorList>
    </citation>
    <scope>NUCLEOTIDE SEQUENCE [LARGE SCALE GENOMIC DNA]</scope>
    <source>
        <strain evidence="1 2">NPDC038104</strain>
    </source>
</reference>
<dbReference type="RefSeq" id="WP_108956707.1">
    <property type="nucleotide sequence ID" value="NZ_BEVZ01000009.1"/>
</dbReference>
<gene>
    <name evidence="1" type="ORF">AB0E65_27090</name>
</gene>
<name>A0ABV2YQN4_9ACTN</name>
<sequence length="211" mass="22323">MSTPSPASANGPLARYRPHGHRVEPAEHLLDTPGFWPAYLGWTLVVEGVDPELFGADLADLDAALEAVGATEVWPAFRVPLSDGRVHHVVPYNLPDDYGSTEFLLEVPGADTLRTLGVMDPHDFHGGGLTWRETVEAADAVPSGDGGHRHGVLDPDHRLLLLLPAWGGVDTPAEEALTRIAHALAAVGVPDASAAALAEHLVDARAWGLST</sequence>
<dbReference type="Proteomes" id="UP001550850">
    <property type="component" value="Unassembled WGS sequence"/>
</dbReference>
<keyword evidence="2" id="KW-1185">Reference proteome</keyword>
<organism evidence="1 2">
    <name type="scientific">Streptomyces fragilis</name>
    <dbReference type="NCBI Taxonomy" id="67301"/>
    <lineage>
        <taxon>Bacteria</taxon>
        <taxon>Bacillati</taxon>
        <taxon>Actinomycetota</taxon>
        <taxon>Actinomycetes</taxon>
        <taxon>Kitasatosporales</taxon>
        <taxon>Streptomycetaceae</taxon>
        <taxon>Streptomyces</taxon>
    </lineage>
</organism>
<comment type="caution">
    <text evidence="1">The sequence shown here is derived from an EMBL/GenBank/DDBJ whole genome shotgun (WGS) entry which is preliminary data.</text>
</comment>
<proteinExistence type="predicted"/>
<evidence type="ECO:0000313" key="2">
    <source>
        <dbReference type="Proteomes" id="UP001550850"/>
    </source>
</evidence>
<evidence type="ECO:0000313" key="1">
    <source>
        <dbReference type="EMBL" id="MEU3557844.1"/>
    </source>
</evidence>
<protein>
    <submittedName>
        <fullName evidence="1">Uncharacterized protein</fullName>
    </submittedName>
</protein>
<dbReference type="EMBL" id="JBEZUR010000072">
    <property type="protein sequence ID" value="MEU3557844.1"/>
    <property type="molecule type" value="Genomic_DNA"/>
</dbReference>
<accession>A0ABV2YQN4</accession>